<sequence>MMAVGYQAEADVLDDDFKETELAALSRAALNERFYAGQWGRELNDL</sequence>
<dbReference type="EMBL" id="PTIY01000008">
    <property type="protein sequence ID" value="PPK70732.1"/>
    <property type="molecule type" value="Genomic_DNA"/>
</dbReference>
<dbReference type="AlphaFoldDB" id="A0A2S6GZQ6"/>
<keyword evidence="2" id="KW-1185">Reference proteome</keyword>
<evidence type="ECO:0000313" key="1">
    <source>
        <dbReference type="EMBL" id="PPK70732.1"/>
    </source>
</evidence>
<comment type="caution">
    <text evidence="1">The sequence shown here is derived from an EMBL/GenBank/DDBJ whole genome shotgun (WGS) entry which is preliminary data.</text>
</comment>
<gene>
    <name evidence="1" type="ORF">B0F88_10887</name>
</gene>
<organism evidence="1 2">
    <name type="scientific">Methylobacter tundripaludum</name>
    <dbReference type="NCBI Taxonomy" id="173365"/>
    <lineage>
        <taxon>Bacteria</taxon>
        <taxon>Pseudomonadati</taxon>
        <taxon>Pseudomonadota</taxon>
        <taxon>Gammaproteobacteria</taxon>
        <taxon>Methylococcales</taxon>
        <taxon>Methylococcaceae</taxon>
        <taxon>Methylobacter</taxon>
    </lineage>
</organism>
<proteinExistence type="predicted"/>
<accession>A0A2S6GZQ6</accession>
<reference evidence="1 2" key="1">
    <citation type="submission" date="2018-02" db="EMBL/GenBank/DDBJ databases">
        <title>Subsurface microbial communities from deep shales in Ohio and West Virginia, USA.</title>
        <authorList>
            <person name="Wrighton K."/>
        </authorList>
    </citation>
    <scope>NUCLEOTIDE SEQUENCE [LARGE SCALE GENOMIC DNA]</scope>
    <source>
        <strain evidence="1 2">OWC-G53F</strain>
    </source>
</reference>
<name>A0A2S6GZQ6_9GAMM</name>
<dbReference type="Proteomes" id="UP000238071">
    <property type="component" value="Unassembled WGS sequence"/>
</dbReference>
<protein>
    <submittedName>
        <fullName evidence="1">Uncharacterized protein</fullName>
    </submittedName>
</protein>
<evidence type="ECO:0000313" key="2">
    <source>
        <dbReference type="Proteomes" id="UP000238071"/>
    </source>
</evidence>